<dbReference type="GO" id="GO:0016740">
    <property type="term" value="F:transferase activity"/>
    <property type="evidence" value="ECO:0007669"/>
    <property type="project" value="UniProtKB-KW"/>
</dbReference>
<organism evidence="1 2">
    <name type="scientific">Sagittula marina</name>
    <dbReference type="NCBI Taxonomy" id="943940"/>
    <lineage>
        <taxon>Bacteria</taxon>
        <taxon>Pseudomonadati</taxon>
        <taxon>Pseudomonadota</taxon>
        <taxon>Alphaproteobacteria</taxon>
        <taxon>Rhodobacterales</taxon>
        <taxon>Roseobacteraceae</taxon>
        <taxon>Sagittula</taxon>
    </lineage>
</organism>
<keyword evidence="1" id="KW-0413">Isomerase</keyword>
<keyword evidence="1" id="KW-0808">Transferase</keyword>
<dbReference type="GO" id="GO:0097367">
    <property type="term" value="F:carbohydrate derivative binding"/>
    <property type="evidence" value="ECO:0007669"/>
    <property type="project" value="InterPro"/>
</dbReference>
<keyword evidence="2" id="KW-1185">Reference proteome</keyword>
<dbReference type="Gene3D" id="3.40.50.10490">
    <property type="entry name" value="Glucose-6-phosphate isomerase like protein, domain 1"/>
    <property type="match status" value="2"/>
</dbReference>
<dbReference type="SUPFAM" id="SSF53697">
    <property type="entry name" value="SIS domain"/>
    <property type="match status" value="1"/>
</dbReference>
<name>A0A7W6GWM3_9RHOB</name>
<proteinExistence type="predicted"/>
<accession>A0A7W6GWM3</accession>
<dbReference type="EMBL" id="JACIEJ010000033">
    <property type="protein sequence ID" value="MBB3988579.1"/>
    <property type="molecule type" value="Genomic_DNA"/>
</dbReference>
<gene>
    <name evidence="1" type="ORF">GGQ68_004942</name>
</gene>
<dbReference type="AlphaFoldDB" id="A0A7W6GWM3"/>
<evidence type="ECO:0000313" key="2">
    <source>
        <dbReference type="Proteomes" id="UP000541426"/>
    </source>
</evidence>
<dbReference type="InterPro" id="IPR046348">
    <property type="entry name" value="SIS_dom_sf"/>
</dbReference>
<evidence type="ECO:0000313" key="1">
    <source>
        <dbReference type="EMBL" id="MBB3988579.1"/>
    </source>
</evidence>
<protein>
    <submittedName>
        <fullName evidence="1">Glucosamine 6-phosphate synthetase-like amidotransferase/phosphosugar isomerase protein</fullName>
    </submittedName>
</protein>
<reference evidence="1 2" key="1">
    <citation type="submission" date="2020-08" db="EMBL/GenBank/DDBJ databases">
        <title>Genomic Encyclopedia of Type Strains, Phase IV (KMG-IV): sequencing the most valuable type-strain genomes for metagenomic binning, comparative biology and taxonomic classification.</title>
        <authorList>
            <person name="Goeker M."/>
        </authorList>
    </citation>
    <scope>NUCLEOTIDE SEQUENCE [LARGE SCALE GENOMIC DNA]</scope>
    <source>
        <strain evidence="1 2">DSM 102235</strain>
    </source>
</reference>
<comment type="caution">
    <text evidence="1">The sequence shown here is derived from an EMBL/GenBank/DDBJ whole genome shotgun (WGS) entry which is preliminary data.</text>
</comment>
<sequence>MPAQLLAYHTAVAKGTDVDQPRNLAKSVTVE</sequence>
<dbReference type="GO" id="GO:1901135">
    <property type="term" value="P:carbohydrate derivative metabolic process"/>
    <property type="evidence" value="ECO:0007669"/>
    <property type="project" value="InterPro"/>
</dbReference>
<dbReference type="GO" id="GO:0016853">
    <property type="term" value="F:isomerase activity"/>
    <property type="evidence" value="ECO:0007669"/>
    <property type="project" value="UniProtKB-KW"/>
</dbReference>
<dbReference type="FunFam" id="3.40.50.10490:FF:000025">
    <property type="entry name" value="Glucosamine--fructose-6-phosphate aminotransferase [isomerizing]"/>
    <property type="match status" value="1"/>
</dbReference>
<dbReference type="Proteomes" id="UP000541426">
    <property type="component" value="Unassembled WGS sequence"/>
</dbReference>